<protein>
    <submittedName>
        <fullName evidence="1">Uncharacterized protein</fullName>
    </submittedName>
</protein>
<name>Q1PWA7_KUEST</name>
<organism evidence="1">
    <name type="scientific">Kuenenia stuttgartiensis</name>
    <dbReference type="NCBI Taxonomy" id="174633"/>
    <lineage>
        <taxon>Bacteria</taxon>
        <taxon>Pseudomonadati</taxon>
        <taxon>Planctomycetota</taxon>
        <taxon>Candidatus Brocadiia</taxon>
        <taxon>Candidatus Brocadiales</taxon>
        <taxon>Candidatus Brocadiaceae</taxon>
        <taxon>Candidatus Kuenenia</taxon>
    </lineage>
</organism>
<proteinExistence type="predicted"/>
<sequence>MLRPYFFKKPNPELKKCSFLQKKVSKSINYSEIDKSLSKDIAIAIRSVTTKHLIWCQIKFHLIRSSGIITRSL</sequence>
<reference evidence="2 3" key="3">
    <citation type="submission" date="2020-02" db="EMBL/GenBank/DDBJ databases">
        <title>Newly sequenced genome of strain CSTR1 showed variability in Candidatus Kuenenia stuttgartiensis genomes.</title>
        <authorList>
            <person name="Ding C."/>
            <person name="Adrian L."/>
        </authorList>
    </citation>
    <scope>NUCLEOTIDE SEQUENCE [LARGE SCALE GENOMIC DNA]</scope>
    <source>
        <strain evidence="2 3">CSTR1</strain>
    </source>
</reference>
<accession>Q1PWA7</accession>
<gene>
    <name evidence="2" type="ORF">KsCSTR_46240</name>
    <name evidence="1" type="ORF">kustc0772</name>
</gene>
<evidence type="ECO:0000313" key="3">
    <source>
        <dbReference type="Proteomes" id="UP000501926"/>
    </source>
</evidence>
<evidence type="ECO:0000313" key="1">
    <source>
        <dbReference type="EMBL" id="CAJ71517.1"/>
    </source>
</evidence>
<dbReference type="EMBL" id="CP049055">
    <property type="protein sequence ID" value="QII14003.1"/>
    <property type="molecule type" value="Genomic_DNA"/>
</dbReference>
<evidence type="ECO:0000313" key="2">
    <source>
        <dbReference type="EMBL" id="QII14003.1"/>
    </source>
</evidence>
<dbReference type="Proteomes" id="UP000501926">
    <property type="component" value="Chromosome"/>
</dbReference>
<dbReference type="AlphaFoldDB" id="Q1PWA7"/>
<reference evidence="1" key="1">
    <citation type="journal article" date="2006" name="Nature">
        <title>Deciphering the evolution and metabolism of an anammox bacterium from a community genome.</title>
        <authorList>
            <person name="Strous M."/>
            <person name="Pelletier E."/>
            <person name="Mangenot S."/>
            <person name="Rattei T."/>
            <person name="Lehner A."/>
            <person name="Taylor M.W."/>
            <person name="Horn M."/>
            <person name="Daims H."/>
            <person name="Bartol-Mavel D."/>
            <person name="Wincker P."/>
            <person name="Barbe V."/>
            <person name="Fonknechten N."/>
            <person name="Vallenet D."/>
            <person name="Segurens B."/>
            <person name="Schenowitz-Truong C."/>
            <person name="Medigue C."/>
            <person name="Collingro A."/>
            <person name="Snel B."/>
            <person name="Dutilh B.E."/>
            <person name="OpDenCamp H.J.M."/>
            <person name="vanDerDrift C."/>
            <person name="Cirpus I."/>
            <person name="vanDePas-Schoonen K.T."/>
            <person name="Harhangi H.R."/>
            <person name="vanNiftrik L."/>
            <person name="Schmid M."/>
            <person name="Keltjens J."/>
            <person name="vanDeVossenberg J."/>
            <person name="Kartal B."/>
            <person name="Meier H."/>
            <person name="Frishman D."/>
            <person name="Huynen M.A."/>
            <person name="Mewes H."/>
            <person name="Weissenbach J."/>
            <person name="Jetten M.S.M."/>
            <person name="Wagner M."/>
            <person name="LePaslier D."/>
        </authorList>
    </citation>
    <scope>NUCLEOTIDE SEQUENCE</scope>
</reference>
<dbReference type="EMBL" id="CT573073">
    <property type="protein sequence ID" value="CAJ71517.1"/>
    <property type="molecule type" value="Genomic_DNA"/>
</dbReference>
<reference evidence="1" key="2">
    <citation type="submission" date="2006-01" db="EMBL/GenBank/DDBJ databases">
        <authorList>
            <person name="Genoscope"/>
        </authorList>
    </citation>
    <scope>NUCLEOTIDE SEQUENCE</scope>
</reference>